<gene>
    <name evidence="11" type="ORF">CVLEPA_LOCUS808</name>
</gene>
<dbReference type="InterPro" id="IPR003598">
    <property type="entry name" value="Ig_sub2"/>
</dbReference>
<evidence type="ECO:0000313" key="12">
    <source>
        <dbReference type="Proteomes" id="UP001642483"/>
    </source>
</evidence>
<dbReference type="Gene3D" id="2.60.40.10">
    <property type="entry name" value="Immunoglobulins"/>
    <property type="match status" value="1"/>
</dbReference>
<evidence type="ECO:0000256" key="3">
    <source>
        <dbReference type="ARBA" id="ARBA00022692"/>
    </source>
</evidence>
<reference evidence="11 12" key="1">
    <citation type="submission" date="2024-02" db="EMBL/GenBank/DDBJ databases">
        <authorList>
            <person name="Daric V."/>
            <person name="Darras S."/>
        </authorList>
    </citation>
    <scope>NUCLEOTIDE SEQUENCE [LARGE SCALE GENOMIC DNA]</scope>
</reference>
<dbReference type="InterPro" id="IPR001611">
    <property type="entry name" value="Leu-rich_rpt"/>
</dbReference>
<dbReference type="InterPro" id="IPR013098">
    <property type="entry name" value="Ig_I-set"/>
</dbReference>
<evidence type="ECO:0000313" key="11">
    <source>
        <dbReference type="EMBL" id="CAK8671768.1"/>
    </source>
</evidence>
<dbReference type="SMART" id="SM00409">
    <property type="entry name" value="IG"/>
    <property type="match status" value="1"/>
</dbReference>
<organism evidence="11 12">
    <name type="scientific">Clavelina lepadiformis</name>
    <name type="common">Light-bulb sea squirt</name>
    <name type="synonym">Ascidia lepadiformis</name>
    <dbReference type="NCBI Taxonomy" id="159417"/>
    <lineage>
        <taxon>Eukaryota</taxon>
        <taxon>Metazoa</taxon>
        <taxon>Chordata</taxon>
        <taxon>Tunicata</taxon>
        <taxon>Ascidiacea</taxon>
        <taxon>Aplousobranchia</taxon>
        <taxon>Clavelinidae</taxon>
        <taxon>Clavelina</taxon>
    </lineage>
</organism>
<sequence length="584" mass="65798">MLIQAVMKYCRYCVIVAVKAWWILSACKDLAEGSCLLKGRNYCSCNDRSKTVTCSRFELSLDEMLLPALIPKHVRALTLRRGSSNTRVTLSPLHLARFKLLENLNLSRDLITGLETDTFRDFQRLRSINLSSNRIRVLKPDTFSGNLPTLKEIDLTKNKIIALIDGSFAAAKSLQILDLRDNPIGFLSDCAFDGLSKLRILKLSGCKMRCFPVPPFRPLISLQSFEASKMNYIREIPDHLFRENRMLTSLHFSNMRRLYKVGNNSFVGLATLRHLTLYDCNFTRIPKALQRLVSLKTLNLSINPIEMIRSNDFSGLVNLERLILRQNKLHVIMSTSFRSLQNLKTLDLTNNRLVTLRRDAFPANLSNLGTMFLDRNMWTCDCRIKWIMIETHFKPVSSCNTPPELQGMKFDTLLFLSLPKCLAPAIKSSMVTETIIPFGSNVKLPCVATGTPQPIITWHTPLGQQTLINSPPSSGEVTLFISNATASHSGVYTCVATNEAGKDRKNVTLEVSRVHTSTSLRPGKLPISNDYKKYGVTSLFLIGGMSLSVVVAILLAIWGTINYKEKQKLQNNVRSMPHPNESRI</sequence>
<dbReference type="SMART" id="SM00369">
    <property type="entry name" value="LRR_TYP"/>
    <property type="match status" value="8"/>
</dbReference>
<keyword evidence="2" id="KW-0433">Leucine-rich repeat</keyword>
<dbReference type="SUPFAM" id="SSF52058">
    <property type="entry name" value="L domain-like"/>
    <property type="match status" value="1"/>
</dbReference>
<evidence type="ECO:0000259" key="10">
    <source>
        <dbReference type="PROSITE" id="PS50835"/>
    </source>
</evidence>
<keyword evidence="6 9" id="KW-1133">Transmembrane helix</keyword>
<dbReference type="Pfam" id="PF13855">
    <property type="entry name" value="LRR_8"/>
    <property type="match status" value="3"/>
</dbReference>
<evidence type="ECO:0000256" key="8">
    <source>
        <dbReference type="ARBA" id="ARBA00023157"/>
    </source>
</evidence>
<proteinExistence type="predicted"/>
<dbReference type="InterPro" id="IPR003591">
    <property type="entry name" value="Leu-rich_rpt_typical-subtyp"/>
</dbReference>
<comment type="subcellular location">
    <subcellularLocation>
        <location evidence="1">Membrane</location>
        <topology evidence="1">Single-pass membrane protein</topology>
    </subcellularLocation>
</comment>
<dbReference type="InterPro" id="IPR003599">
    <property type="entry name" value="Ig_sub"/>
</dbReference>
<evidence type="ECO:0000256" key="2">
    <source>
        <dbReference type="ARBA" id="ARBA00022614"/>
    </source>
</evidence>
<dbReference type="InterPro" id="IPR036179">
    <property type="entry name" value="Ig-like_dom_sf"/>
</dbReference>
<dbReference type="Pfam" id="PF07679">
    <property type="entry name" value="I-set"/>
    <property type="match status" value="1"/>
</dbReference>
<feature type="transmembrane region" description="Helical" evidence="9">
    <location>
        <begin position="534"/>
        <end position="558"/>
    </location>
</feature>
<evidence type="ECO:0000256" key="5">
    <source>
        <dbReference type="ARBA" id="ARBA00022737"/>
    </source>
</evidence>
<feature type="domain" description="Ig-like" evidence="10">
    <location>
        <begin position="424"/>
        <end position="508"/>
    </location>
</feature>
<dbReference type="InterPro" id="IPR050541">
    <property type="entry name" value="LRR_TM_domain-containing"/>
</dbReference>
<dbReference type="PROSITE" id="PS50835">
    <property type="entry name" value="IG_LIKE"/>
    <property type="match status" value="1"/>
</dbReference>
<comment type="caution">
    <text evidence="11">The sequence shown here is derived from an EMBL/GenBank/DDBJ whole genome shotgun (WGS) entry which is preliminary data.</text>
</comment>
<dbReference type="Gene3D" id="3.80.10.10">
    <property type="entry name" value="Ribonuclease Inhibitor"/>
    <property type="match status" value="2"/>
</dbReference>
<keyword evidence="4" id="KW-0732">Signal</keyword>
<evidence type="ECO:0000256" key="9">
    <source>
        <dbReference type="SAM" id="Phobius"/>
    </source>
</evidence>
<dbReference type="EMBL" id="CAWYQH010000001">
    <property type="protein sequence ID" value="CAK8671768.1"/>
    <property type="molecule type" value="Genomic_DNA"/>
</dbReference>
<evidence type="ECO:0000256" key="4">
    <source>
        <dbReference type="ARBA" id="ARBA00022729"/>
    </source>
</evidence>
<dbReference type="SUPFAM" id="SSF48726">
    <property type="entry name" value="Immunoglobulin"/>
    <property type="match status" value="1"/>
</dbReference>
<dbReference type="PANTHER" id="PTHR24369">
    <property type="entry name" value="ANTIGEN BSP, PUTATIVE-RELATED"/>
    <property type="match status" value="1"/>
</dbReference>
<evidence type="ECO:0000256" key="1">
    <source>
        <dbReference type="ARBA" id="ARBA00004167"/>
    </source>
</evidence>
<accession>A0ABP0EWF8</accession>
<protein>
    <recommendedName>
        <fullName evidence="10">Ig-like domain-containing protein</fullName>
    </recommendedName>
</protein>
<dbReference type="InterPro" id="IPR032675">
    <property type="entry name" value="LRR_dom_sf"/>
</dbReference>
<evidence type="ECO:0000256" key="7">
    <source>
        <dbReference type="ARBA" id="ARBA00023136"/>
    </source>
</evidence>
<dbReference type="Proteomes" id="UP001642483">
    <property type="component" value="Unassembled WGS sequence"/>
</dbReference>
<keyword evidence="12" id="KW-1185">Reference proteome</keyword>
<dbReference type="PANTHER" id="PTHR24369:SF216">
    <property type="entry name" value="CD180 MOLECULE"/>
    <property type="match status" value="1"/>
</dbReference>
<keyword evidence="5" id="KW-0677">Repeat</keyword>
<dbReference type="InterPro" id="IPR013783">
    <property type="entry name" value="Ig-like_fold"/>
</dbReference>
<dbReference type="InterPro" id="IPR007110">
    <property type="entry name" value="Ig-like_dom"/>
</dbReference>
<keyword evidence="7 9" id="KW-0472">Membrane</keyword>
<keyword evidence="3 9" id="KW-0812">Transmembrane</keyword>
<name>A0ABP0EWF8_CLALP</name>
<evidence type="ECO:0000256" key="6">
    <source>
        <dbReference type="ARBA" id="ARBA00022989"/>
    </source>
</evidence>
<dbReference type="SMART" id="SM00408">
    <property type="entry name" value="IGc2"/>
    <property type="match status" value="1"/>
</dbReference>
<keyword evidence="8" id="KW-1015">Disulfide bond</keyword>